<dbReference type="InterPro" id="IPR009056">
    <property type="entry name" value="Cyt_c-like_dom"/>
</dbReference>
<evidence type="ECO:0000313" key="8">
    <source>
        <dbReference type="EMBL" id="TVO78407.1"/>
    </source>
</evidence>
<dbReference type="GO" id="GO:0020037">
    <property type="term" value="F:heme binding"/>
    <property type="evidence" value="ECO:0007669"/>
    <property type="project" value="InterPro"/>
</dbReference>
<dbReference type="EMBL" id="VMNH01000003">
    <property type="protein sequence ID" value="TVO78407.1"/>
    <property type="molecule type" value="Genomic_DNA"/>
</dbReference>
<keyword evidence="1 4" id="KW-0349">Heme</keyword>
<dbReference type="InterPro" id="IPR015170">
    <property type="entry name" value="DUF1924_SHP"/>
</dbReference>
<dbReference type="PROSITE" id="PS51007">
    <property type="entry name" value="CYTC"/>
    <property type="match status" value="1"/>
</dbReference>
<comment type="caution">
    <text evidence="8">The sequence shown here is derived from an EMBL/GenBank/DDBJ whole genome shotgun (WGS) entry which is preliminary data.</text>
</comment>
<protein>
    <submittedName>
        <fullName evidence="8">DUF1924 domain-containing protein</fullName>
    </submittedName>
</protein>
<evidence type="ECO:0000313" key="9">
    <source>
        <dbReference type="Proteomes" id="UP000316649"/>
    </source>
</evidence>
<evidence type="ECO:0000256" key="4">
    <source>
        <dbReference type="PROSITE-ProRule" id="PRU00433"/>
    </source>
</evidence>
<keyword evidence="6" id="KW-0732">Signal</keyword>
<evidence type="ECO:0000259" key="7">
    <source>
        <dbReference type="PROSITE" id="PS51007"/>
    </source>
</evidence>
<evidence type="ECO:0000256" key="5">
    <source>
        <dbReference type="SAM" id="MobiDB-lite"/>
    </source>
</evidence>
<dbReference type="RefSeq" id="WP_144357252.1">
    <property type="nucleotide sequence ID" value="NZ_VMNH01000003.1"/>
</dbReference>
<feature type="chain" id="PRO_5022098803" evidence="6">
    <location>
        <begin position="19"/>
        <end position="130"/>
    </location>
</feature>
<dbReference type="InterPro" id="IPR036909">
    <property type="entry name" value="Cyt_c-like_dom_sf"/>
</dbReference>
<name>A0A558DNY0_9GAMM</name>
<evidence type="ECO:0000256" key="6">
    <source>
        <dbReference type="SAM" id="SignalP"/>
    </source>
</evidence>
<sequence length="130" mass="14262">MKTSLSIFLLLLSVTVQASPASEQALASYLSQGAGPFSAEAGKRIWLSVSQDTKSGADRSCTNCHGSDLTLPGKHNRTGKPIEPMNPSISPQRLSEGKKIEKWFKRNCKWTLGRECTPQEKGDLILFIQQ</sequence>
<dbReference type="SUPFAM" id="SSF46626">
    <property type="entry name" value="Cytochrome c"/>
    <property type="match status" value="1"/>
</dbReference>
<keyword evidence="2 4" id="KW-0479">Metal-binding</keyword>
<evidence type="ECO:0000256" key="3">
    <source>
        <dbReference type="ARBA" id="ARBA00023004"/>
    </source>
</evidence>
<proteinExistence type="predicted"/>
<dbReference type="Proteomes" id="UP000316649">
    <property type="component" value="Unassembled WGS sequence"/>
</dbReference>
<evidence type="ECO:0000256" key="1">
    <source>
        <dbReference type="ARBA" id="ARBA00022617"/>
    </source>
</evidence>
<organism evidence="8 9">
    <name type="scientific">Sedimenticola selenatireducens</name>
    <dbReference type="NCBI Taxonomy" id="191960"/>
    <lineage>
        <taxon>Bacteria</taxon>
        <taxon>Pseudomonadati</taxon>
        <taxon>Pseudomonadota</taxon>
        <taxon>Gammaproteobacteria</taxon>
        <taxon>Chromatiales</taxon>
        <taxon>Sedimenticolaceae</taxon>
        <taxon>Sedimenticola</taxon>
    </lineage>
</organism>
<accession>A0A558DNY0</accession>
<dbReference type="Pfam" id="PF09086">
    <property type="entry name" value="DUF1924"/>
    <property type="match status" value="1"/>
</dbReference>
<reference evidence="8 9" key="1">
    <citation type="submission" date="2019-07" db="EMBL/GenBank/DDBJ databases">
        <title>The pathways for chlorine oxyanion respiration interact through the shared metabolite chlorate.</title>
        <authorList>
            <person name="Barnum T.P."/>
            <person name="Cheng Y."/>
            <person name="Hill K.A."/>
            <person name="Lucas L.N."/>
            <person name="Carlson H.K."/>
            <person name="Coates J.D."/>
        </authorList>
    </citation>
    <scope>NUCLEOTIDE SEQUENCE [LARGE SCALE GENOMIC DNA]</scope>
    <source>
        <strain evidence="8 9">BK-1</strain>
    </source>
</reference>
<keyword evidence="3 4" id="KW-0408">Iron</keyword>
<dbReference type="Gene3D" id="1.10.760.10">
    <property type="entry name" value="Cytochrome c-like domain"/>
    <property type="match status" value="1"/>
</dbReference>
<feature type="signal peptide" evidence="6">
    <location>
        <begin position="1"/>
        <end position="18"/>
    </location>
</feature>
<dbReference type="GO" id="GO:0046872">
    <property type="term" value="F:metal ion binding"/>
    <property type="evidence" value="ECO:0007669"/>
    <property type="project" value="UniProtKB-KW"/>
</dbReference>
<feature type="region of interest" description="Disordered" evidence="5">
    <location>
        <begin position="68"/>
        <end position="93"/>
    </location>
</feature>
<keyword evidence="9" id="KW-1185">Reference proteome</keyword>
<dbReference type="AlphaFoldDB" id="A0A558DNY0"/>
<dbReference type="GO" id="GO:0009055">
    <property type="term" value="F:electron transfer activity"/>
    <property type="evidence" value="ECO:0007669"/>
    <property type="project" value="InterPro"/>
</dbReference>
<evidence type="ECO:0000256" key="2">
    <source>
        <dbReference type="ARBA" id="ARBA00022723"/>
    </source>
</evidence>
<dbReference type="OrthoDB" id="5295318at2"/>
<feature type="domain" description="Cytochrome c" evidence="7">
    <location>
        <begin position="37"/>
        <end position="130"/>
    </location>
</feature>
<gene>
    <name evidence="8" type="ORF">FHP88_01705</name>
</gene>